<keyword evidence="1 2" id="KW-0175">Coiled coil</keyword>
<dbReference type="GO" id="GO:0005856">
    <property type="term" value="C:cytoskeleton"/>
    <property type="evidence" value="ECO:0007669"/>
    <property type="project" value="TreeGrafter"/>
</dbReference>
<reference evidence="5 6" key="1">
    <citation type="submission" date="2013-07" db="EMBL/GenBank/DDBJ databases">
        <authorList>
            <person name="Stoco P.H."/>
            <person name="Wagner G."/>
            <person name="Gerber A."/>
            <person name="Zaha A."/>
            <person name="Thompson C."/>
            <person name="Bartholomeu D.C."/>
            <person name="Luckemeyer D.D."/>
            <person name="Bahia D."/>
            <person name="Loreto E."/>
            <person name="Prestes E.B."/>
            <person name="Lima F.M."/>
            <person name="Rodrigues-Luiz G."/>
            <person name="Vallejo G.A."/>
            <person name="Filho J.F."/>
            <person name="Monteiro K.M."/>
            <person name="Tyler K.M."/>
            <person name="de Almeida L.G."/>
            <person name="Ortiz M.F."/>
            <person name="Siervo M.A."/>
            <person name="de Moraes M.H."/>
            <person name="Cunha O.L."/>
            <person name="Mendonca-Neto R."/>
            <person name="Silva R."/>
            <person name="Teixeira S.M."/>
            <person name="Murta S.M."/>
            <person name="Sincero T.C."/>
            <person name="Mendes T.A."/>
            <person name="Urmenyi T.P."/>
            <person name="Silva V.G."/>
            <person name="da Rocha W.D."/>
            <person name="Andersson B."/>
            <person name="Romanha A.J."/>
            <person name="Steindel M."/>
            <person name="de Vasconcelos A.T."/>
            <person name="Grisard E.C."/>
        </authorList>
    </citation>
    <scope>NUCLEOTIDE SEQUENCE [LARGE SCALE GENOMIC DNA]</scope>
    <source>
        <strain evidence="5 6">SC58</strain>
    </source>
</reference>
<dbReference type="EMBL" id="AUPL01004212">
    <property type="protein sequence ID" value="ESL08092.1"/>
    <property type="molecule type" value="Genomic_DNA"/>
</dbReference>
<accession>A0A061J488</accession>
<organism evidence="5 6">
    <name type="scientific">Trypanosoma rangeli SC58</name>
    <dbReference type="NCBI Taxonomy" id="429131"/>
    <lineage>
        <taxon>Eukaryota</taxon>
        <taxon>Discoba</taxon>
        <taxon>Euglenozoa</taxon>
        <taxon>Kinetoplastea</taxon>
        <taxon>Metakinetoplastina</taxon>
        <taxon>Trypanosomatida</taxon>
        <taxon>Trypanosomatidae</taxon>
        <taxon>Trypanosoma</taxon>
        <taxon>Herpetosoma</taxon>
    </lineage>
</organism>
<feature type="coiled-coil region" evidence="2">
    <location>
        <begin position="435"/>
        <end position="518"/>
    </location>
</feature>
<evidence type="ECO:0000256" key="1">
    <source>
        <dbReference type="ARBA" id="ARBA00023054"/>
    </source>
</evidence>
<gene>
    <name evidence="5" type="ORF">TRSC58_04212</name>
</gene>
<dbReference type="OrthoDB" id="264785at2759"/>
<dbReference type="Proteomes" id="UP000031737">
    <property type="component" value="Unassembled WGS sequence"/>
</dbReference>
<feature type="coiled-coil region" evidence="2">
    <location>
        <begin position="114"/>
        <end position="235"/>
    </location>
</feature>
<dbReference type="PANTHER" id="PTHR32083">
    <property type="entry name" value="CILIA AND FLAGELLA-ASSOCIATED PROTEIN 58-RELATED"/>
    <property type="match status" value="1"/>
</dbReference>
<comment type="caution">
    <text evidence="5">The sequence shown here is derived from an EMBL/GenBank/DDBJ whole genome shotgun (WGS) entry which is preliminary data.</text>
</comment>
<evidence type="ECO:0000256" key="2">
    <source>
        <dbReference type="SAM" id="Coils"/>
    </source>
</evidence>
<name>A0A061J488_TRYRA</name>
<evidence type="ECO:0000313" key="5">
    <source>
        <dbReference type="EMBL" id="ESL08092.1"/>
    </source>
</evidence>
<dbReference type="VEuPathDB" id="TriTrypDB:TRSC58_04212"/>
<keyword evidence="6" id="KW-1185">Reference proteome</keyword>
<feature type="compositionally biased region" description="Basic and acidic residues" evidence="3">
    <location>
        <begin position="850"/>
        <end position="879"/>
    </location>
</feature>
<evidence type="ECO:0000259" key="4">
    <source>
        <dbReference type="Pfam" id="PF21771"/>
    </source>
</evidence>
<dbReference type="Pfam" id="PF21771">
    <property type="entry name" value="CFAP58_CC"/>
    <property type="match status" value="1"/>
</dbReference>
<feature type="coiled-coil region" evidence="2">
    <location>
        <begin position="267"/>
        <end position="392"/>
    </location>
</feature>
<evidence type="ECO:0000256" key="3">
    <source>
        <dbReference type="SAM" id="MobiDB-lite"/>
    </source>
</evidence>
<dbReference type="AlphaFoldDB" id="A0A061J488"/>
<sequence>MTSSPSSTGAAGELLELGVEPITDVSTFNDIRNDNRNFDYYERQFQEVLMGLENDEVLEAFRVEYAALHHSFLKSHDGETRLLKKCMELQADIESCVMKVQAAEELARGDKTTIEVLKAEIEKTRNNAAATKEREALLKDKVNSLKRELSDIEERSHRPVEATAQEAALQSLVHAHETVLKEKETMEYQLASLRQEYAGIARRLERMLEVKRGRDEELRAVTDATEEKLREAEAQKAVRLRREEELRVTREEIARRVVATQERQAVIERLSEDNARHEVEIKLTLDETVRQTEIYQQLSRQLHNVNRTCQSRNEENDALQRRMNELMEELKHKESVLDSVSRAHRRELKLLEAATRRTAAMEGRRAEAEAACAALRAELELLDDEFEAAVRADEADERRIAAQVRELDVLHGNVLDAAEKAQQQSLWLAERRTEAYHLEHELRSYEEQAQRQNEVIYKLTRECTGYEEHMKIATLQCARIMAEVQEREAQLAVALDEVKDVEARLHQQQMLLEAILNERKTYAKHYAQIRGSAAEMARGFKLMLAQIKQMQEDVGRRERRLAIEDGGIEALVKQRRDLEAQINVLHLRTDKRTWSVQQYVQEVRHLGDVFAEGEDEVGRQRRRLRDVQKERDFLDNQVYAASEELTQLYDKARVQQALLQRGESICAERLQTIDELHHRIAQLTEEVGRLRLFVQRLPELRRLVTGASRELVREQNRVRALLHECERPMNLHPNHQLASSDPEAYTLTTKVNELQRELVARRTELTEKEQRIKQQETSYLQCKATVARQLGPEIAEQITLYQGNLAKKAGQMRAMVASLKYFREQTELYQARYNELRDTLDGFAQKYVETRQRRDREARREASERNGYDDAEPLQRLEQPEEYVGYIAPPRSDDHATTVAHDSPSGDSSGGLIHEGDDEHPTMEEGGGGAELAM</sequence>
<evidence type="ECO:0000313" key="6">
    <source>
        <dbReference type="Proteomes" id="UP000031737"/>
    </source>
</evidence>
<feature type="compositionally biased region" description="Basic and acidic residues" evidence="3">
    <location>
        <begin position="914"/>
        <end position="923"/>
    </location>
</feature>
<feature type="domain" description="Cilia- and flagella-associated protein 58 central coiled coil" evidence="4">
    <location>
        <begin position="387"/>
        <end position="689"/>
    </location>
</feature>
<dbReference type="InterPro" id="IPR049270">
    <property type="entry name" value="CFAP58_CC"/>
</dbReference>
<dbReference type="PANTHER" id="PTHR32083:SF24">
    <property type="entry name" value="FLAGELLAR ASSOCIATED PROTEIN"/>
    <property type="match status" value="1"/>
</dbReference>
<proteinExistence type="predicted"/>
<feature type="compositionally biased region" description="Gly residues" evidence="3">
    <location>
        <begin position="925"/>
        <end position="934"/>
    </location>
</feature>
<feature type="region of interest" description="Disordered" evidence="3">
    <location>
        <begin position="850"/>
        <end position="934"/>
    </location>
</feature>
<protein>
    <recommendedName>
        <fullName evidence="4">Cilia- and flagella-associated protein 58 central coiled coil domain-containing protein</fullName>
    </recommendedName>
</protein>